<evidence type="ECO:0000313" key="1">
    <source>
        <dbReference type="EMBL" id="KIM52486.1"/>
    </source>
</evidence>
<protein>
    <submittedName>
        <fullName evidence="1">Uncharacterized protein</fullName>
    </submittedName>
</protein>
<dbReference type="Proteomes" id="UP000053989">
    <property type="component" value="Unassembled WGS sequence"/>
</dbReference>
<organism evidence="1 2">
    <name type="scientific">Scleroderma citrinum Foug A</name>
    <dbReference type="NCBI Taxonomy" id="1036808"/>
    <lineage>
        <taxon>Eukaryota</taxon>
        <taxon>Fungi</taxon>
        <taxon>Dikarya</taxon>
        <taxon>Basidiomycota</taxon>
        <taxon>Agaricomycotina</taxon>
        <taxon>Agaricomycetes</taxon>
        <taxon>Agaricomycetidae</taxon>
        <taxon>Boletales</taxon>
        <taxon>Sclerodermatineae</taxon>
        <taxon>Sclerodermataceae</taxon>
        <taxon>Scleroderma</taxon>
    </lineage>
</organism>
<name>A0A0C3D8M6_9AGAM</name>
<dbReference type="HOGENOM" id="CLU_3107743_0_0_1"/>
<reference evidence="1 2" key="1">
    <citation type="submission" date="2014-04" db="EMBL/GenBank/DDBJ databases">
        <authorList>
            <consortium name="DOE Joint Genome Institute"/>
            <person name="Kuo A."/>
            <person name="Kohler A."/>
            <person name="Nagy L.G."/>
            <person name="Floudas D."/>
            <person name="Copeland A."/>
            <person name="Barry K.W."/>
            <person name="Cichocki N."/>
            <person name="Veneault-Fourrey C."/>
            <person name="LaButti K."/>
            <person name="Lindquist E.A."/>
            <person name="Lipzen A."/>
            <person name="Lundell T."/>
            <person name="Morin E."/>
            <person name="Murat C."/>
            <person name="Sun H."/>
            <person name="Tunlid A."/>
            <person name="Henrissat B."/>
            <person name="Grigoriev I.V."/>
            <person name="Hibbett D.S."/>
            <person name="Martin F."/>
            <person name="Nordberg H.P."/>
            <person name="Cantor M.N."/>
            <person name="Hua S.X."/>
        </authorList>
    </citation>
    <scope>NUCLEOTIDE SEQUENCE [LARGE SCALE GENOMIC DNA]</scope>
    <source>
        <strain evidence="1 2">Foug A</strain>
    </source>
</reference>
<dbReference type="InParanoid" id="A0A0C3D8M6"/>
<sequence>MEDDRLPLDLEYGKKYHTNTIPVERSRGWFSQYPHHPYRVGGLVPEQQRQY</sequence>
<accession>A0A0C3D8M6</accession>
<evidence type="ECO:0000313" key="2">
    <source>
        <dbReference type="Proteomes" id="UP000053989"/>
    </source>
</evidence>
<keyword evidence="2" id="KW-1185">Reference proteome</keyword>
<reference evidence="2" key="2">
    <citation type="submission" date="2015-01" db="EMBL/GenBank/DDBJ databases">
        <title>Evolutionary Origins and Diversification of the Mycorrhizal Mutualists.</title>
        <authorList>
            <consortium name="DOE Joint Genome Institute"/>
            <consortium name="Mycorrhizal Genomics Consortium"/>
            <person name="Kohler A."/>
            <person name="Kuo A."/>
            <person name="Nagy L.G."/>
            <person name="Floudas D."/>
            <person name="Copeland A."/>
            <person name="Barry K.W."/>
            <person name="Cichocki N."/>
            <person name="Veneault-Fourrey C."/>
            <person name="LaButti K."/>
            <person name="Lindquist E.A."/>
            <person name="Lipzen A."/>
            <person name="Lundell T."/>
            <person name="Morin E."/>
            <person name="Murat C."/>
            <person name="Riley R."/>
            <person name="Ohm R."/>
            <person name="Sun H."/>
            <person name="Tunlid A."/>
            <person name="Henrissat B."/>
            <person name="Grigoriev I.V."/>
            <person name="Hibbett D.S."/>
            <person name="Martin F."/>
        </authorList>
    </citation>
    <scope>NUCLEOTIDE SEQUENCE [LARGE SCALE GENOMIC DNA]</scope>
    <source>
        <strain evidence="2">Foug A</strain>
    </source>
</reference>
<proteinExistence type="predicted"/>
<dbReference type="EMBL" id="KN822209">
    <property type="protein sequence ID" value="KIM52486.1"/>
    <property type="molecule type" value="Genomic_DNA"/>
</dbReference>
<gene>
    <name evidence="1" type="ORF">SCLCIDRAFT_1223681</name>
</gene>
<dbReference type="AlphaFoldDB" id="A0A0C3D8M6"/>